<proteinExistence type="predicted"/>
<dbReference type="EMBL" id="BGPR01001421">
    <property type="protein sequence ID" value="GBM53477.1"/>
    <property type="molecule type" value="Genomic_DNA"/>
</dbReference>
<evidence type="ECO:0000313" key="3">
    <source>
        <dbReference type="Proteomes" id="UP000499080"/>
    </source>
</evidence>
<dbReference type="AlphaFoldDB" id="A0A4Y2GK18"/>
<reference evidence="2 3" key="1">
    <citation type="journal article" date="2019" name="Sci. Rep.">
        <title>Orb-weaving spider Araneus ventricosus genome elucidates the spidroin gene catalogue.</title>
        <authorList>
            <person name="Kono N."/>
            <person name="Nakamura H."/>
            <person name="Ohtoshi R."/>
            <person name="Moran D.A.P."/>
            <person name="Shinohara A."/>
            <person name="Yoshida Y."/>
            <person name="Fujiwara M."/>
            <person name="Mori M."/>
            <person name="Tomita M."/>
            <person name="Arakawa K."/>
        </authorList>
    </citation>
    <scope>NUCLEOTIDE SEQUENCE [LARGE SCALE GENOMIC DNA]</scope>
</reference>
<accession>A0A4Y2GK18</accession>
<comment type="caution">
    <text evidence="2">The sequence shown here is derived from an EMBL/GenBank/DDBJ whole genome shotgun (WGS) entry which is preliminary data.</text>
</comment>
<gene>
    <name evidence="2" type="ORF">AVEN_95771_1</name>
</gene>
<sequence>MQSYPRCHRCPMQLSFYQHVLSTSTFTRCSREHRAAIGYGSRALETPKRAIGPTATCPHGQLKSASVHTSPIRDNKTQRQSGK</sequence>
<dbReference type="Proteomes" id="UP000499080">
    <property type="component" value="Unassembled WGS sequence"/>
</dbReference>
<protein>
    <submittedName>
        <fullName evidence="2">Uncharacterized protein</fullName>
    </submittedName>
</protein>
<name>A0A4Y2GK18_ARAVE</name>
<evidence type="ECO:0000313" key="2">
    <source>
        <dbReference type="EMBL" id="GBM53477.1"/>
    </source>
</evidence>
<organism evidence="2 3">
    <name type="scientific">Araneus ventricosus</name>
    <name type="common">Orbweaver spider</name>
    <name type="synonym">Epeira ventricosa</name>
    <dbReference type="NCBI Taxonomy" id="182803"/>
    <lineage>
        <taxon>Eukaryota</taxon>
        <taxon>Metazoa</taxon>
        <taxon>Ecdysozoa</taxon>
        <taxon>Arthropoda</taxon>
        <taxon>Chelicerata</taxon>
        <taxon>Arachnida</taxon>
        <taxon>Araneae</taxon>
        <taxon>Araneomorphae</taxon>
        <taxon>Entelegynae</taxon>
        <taxon>Araneoidea</taxon>
        <taxon>Araneidae</taxon>
        <taxon>Araneus</taxon>
    </lineage>
</organism>
<evidence type="ECO:0000256" key="1">
    <source>
        <dbReference type="SAM" id="MobiDB-lite"/>
    </source>
</evidence>
<keyword evidence="3" id="KW-1185">Reference proteome</keyword>
<feature type="region of interest" description="Disordered" evidence="1">
    <location>
        <begin position="48"/>
        <end position="83"/>
    </location>
</feature>